<evidence type="ECO:0000259" key="6">
    <source>
        <dbReference type="Pfam" id="PF00884"/>
    </source>
</evidence>
<protein>
    <submittedName>
        <fullName evidence="7">Arylsulfatase</fullName>
    </submittedName>
</protein>
<dbReference type="Gene3D" id="3.30.1120.10">
    <property type="match status" value="1"/>
</dbReference>
<dbReference type="RefSeq" id="WP_275108865.1">
    <property type="nucleotide sequence ID" value="NZ_JAKJSC010000001.1"/>
</dbReference>
<dbReference type="InterPro" id="IPR024607">
    <property type="entry name" value="Sulfatase_CS"/>
</dbReference>
<gene>
    <name evidence="7" type="ORF">L3049_05840</name>
</gene>
<proteinExistence type="inferred from homology"/>
<dbReference type="Proteomes" id="UP001528920">
    <property type="component" value="Unassembled WGS sequence"/>
</dbReference>
<evidence type="ECO:0000256" key="1">
    <source>
        <dbReference type="ARBA" id="ARBA00008779"/>
    </source>
</evidence>
<evidence type="ECO:0000256" key="2">
    <source>
        <dbReference type="ARBA" id="ARBA00022723"/>
    </source>
</evidence>
<dbReference type="InterPro" id="IPR017850">
    <property type="entry name" value="Alkaline_phosphatase_core_sf"/>
</dbReference>
<comment type="caution">
    <text evidence="7">The sequence shown here is derived from an EMBL/GenBank/DDBJ whole genome shotgun (WGS) entry which is preliminary data.</text>
</comment>
<dbReference type="PANTHER" id="PTHR42693">
    <property type="entry name" value="ARYLSULFATASE FAMILY MEMBER"/>
    <property type="match status" value="1"/>
</dbReference>
<dbReference type="Pfam" id="PF00884">
    <property type="entry name" value="Sulfatase"/>
    <property type="match status" value="1"/>
</dbReference>
<sequence>MKKYSLALGLLLFTTCLFAINPPNVIVVLADDIGVGDISHYRRMHSNNIILETPNIDKLANEGVVFTNAHAPAALCAPSRYAIMTGNSCYRSPKPWGVWGAYEESPIKADQLTLGKLMKQSGYSTAFLGKWHLGGDYLKKDDKNTIYRGPRYKPELDVDISKIIGNGPKQQGFDYSLTFPAGIQDVPYAVYENENWMPLHSNSEITYISQENMTKIGVKLDKSEGLGDSNWDPHDMGPLLANKAVDYINNHANREKPFFMYYCSQAVHLPHTPSKELNGIKIAGTTPSKHMDMIKELDVQMGMLTDALKAQDIYENTIFIFTSDNGGLLKQNTLKSGHQPSDIYRGGKNSAFEGGHRVPFIAVWPEQFKGNKTSNEPILGLDIMATLASVTGQEIAKDQAMDSYNLLPILKNKKNADSHAFLMLQGGTGKEVILIENDWKLIIQVDKKDKTDQKRKPIALYNLKKDPTEKQVNNLINSKKQQNRIKSMFTKYNTIRKNKEVTGNFN</sequence>
<evidence type="ECO:0000256" key="4">
    <source>
        <dbReference type="ARBA" id="ARBA00022837"/>
    </source>
</evidence>
<evidence type="ECO:0000313" key="7">
    <source>
        <dbReference type="EMBL" id="MDE5417525.1"/>
    </source>
</evidence>
<keyword evidence="5" id="KW-0732">Signal</keyword>
<dbReference type="SUPFAM" id="SSF53649">
    <property type="entry name" value="Alkaline phosphatase-like"/>
    <property type="match status" value="1"/>
</dbReference>
<dbReference type="InterPro" id="IPR050738">
    <property type="entry name" value="Sulfatase"/>
</dbReference>
<dbReference type="PROSITE" id="PS00523">
    <property type="entry name" value="SULFATASE_1"/>
    <property type="match status" value="1"/>
</dbReference>
<dbReference type="CDD" id="cd16143">
    <property type="entry name" value="ARS_like"/>
    <property type="match status" value="1"/>
</dbReference>
<organism evidence="7 8">
    <name type="scientific">Paralabilibaculum antarcticum</name>
    <dbReference type="NCBI Taxonomy" id="2912572"/>
    <lineage>
        <taxon>Bacteria</taxon>
        <taxon>Pseudomonadati</taxon>
        <taxon>Bacteroidota</taxon>
        <taxon>Bacteroidia</taxon>
        <taxon>Marinilabiliales</taxon>
        <taxon>Marinifilaceae</taxon>
        <taxon>Paralabilibaculum</taxon>
    </lineage>
</organism>
<keyword evidence="8" id="KW-1185">Reference proteome</keyword>
<feature type="chain" id="PRO_5045328744" evidence="5">
    <location>
        <begin position="20"/>
        <end position="506"/>
    </location>
</feature>
<accession>A0ABT5VQJ9</accession>
<evidence type="ECO:0000313" key="8">
    <source>
        <dbReference type="Proteomes" id="UP001528920"/>
    </source>
</evidence>
<name>A0ABT5VQJ9_9BACT</name>
<comment type="similarity">
    <text evidence="1">Belongs to the sulfatase family.</text>
</comment>
<keyword evidence="3" id="KW-0378">Hydrolase</keyword>
<dbReference type="EMBL" id="JAKJSC010000001">
    <property type="protein sequence ID" value="MDE5417525.1"/>
    <property type="molecule type" value="Genomic_DNA"/>
</dbReference>
<dbReference type="InterPro" id="IPR000917">
    <property type="entry name" value="Sulfatase_N"/>
</dbReference>
<keyword evidence="2" id="KW-0479">Metal-binding</keyword>
<keyword evidence="4" id="KW-0106">Calcium</keyword>
<feature type="signal peptide" evidence="5">
    <location>
        <begin position="1"/>
        <end position="19"/>
    </location>
</feature>
<feature type="domain" description="Sulfatase N-terminal" evidence="6">
    <location>
        <begin position="23"/>
        <end position="392"/>
    </location>
</feature>
<evidence type="ECO:0000256" key="3">
    <source>
        <dbReference type="ARBA" id="ARBA00022801"/>
    </source>
</evidence>
<dbReference type="PANTHER" id="PTHR42693:SF53">
    <property type="entry name" value="ENDO-4-O-SULFATASE"/>
    <property type="match status" value="1"/>
</dbReference>
<reference evidence="7 8" key="1">
    <citation type="submission" date="2022-01" db="EMBL/GenBank/DDBJ databases">
        <title>Labilibaculum sp. nov, a marine bacterium isolated from Antarctica.</title>
        <authorList>
            <person name="Dai W."/>
        </authorList>
    </citation>
    <scope>NUCLEOTIDE SEQUENCE [LARGE SCALE GENOMIC DNA]</scope>
    <source>
        <strain evidence="7 8">DW002</strain>
    </source>
</reference>
<dbReference type="Gene3D" id="3.40.720.10">
    <property type="entry name" value="Alkaline Phosphatase, subunit A"/>
    <property type="match status" value="1"/>
</dbReference>
<evidence type="ECO:0000256" key="5">
    <source>
        <dbReference type="SAM" id="SignalP"/>
    </source>
</evidence>